<dbReference type="GO" id="GO:0008843">
    <property type="term" value="F:endochitinase activity"/>
    <property type="evidence" value="ECO:0007669"/>
    <property type="project" value="UniProtKB-EC"/>
</dbReference>
<name>A0AA38G8W2_TAXCH</name>
<organism evidence="15 16">
    <name type="scientific">Taxus chinensis</name>
    <name type="common">Chinese yew</name>
    <name type="synonym">Taxus wallichiana var. chinensis</name>
    <dbReference type="NCBI Taxonomy" id="29808"/>
    <lineage>
        <taxon>Eukaryota</taxon>
        <taxon>Viridiplantae</taxon>
        <taxon>Streptophyta</taxon>
        <taxon>Embryophyta</taxon>
        <taxon>Tracheophyta</taxon>
        <taxon>Spermatophyta</taxon>
        <taxon>Pinopsida</taxon>
        <taxon>Pinidae</taxon>
        <taxon>Conifers II</taxon>
        <taxon>Cupressales</taxon>
        <taxon>Taxaceae</taxon>
        <taxon>Taxus</taxon>
    </lineage>
</organism>
<keyword evidence="16" id="KW-1185">Reference proteome</keyword>
<dbReference type="InterPro" id="IPR050542">
    <property type="entry name" value="Glycosyl_Hydrlase18_Chitinase"/>
</dbReference>
<dbReference type="PROSITE" id="PS51910">
    <property type="entry name" value="GH18_2"/>
    <property type="match status" value="1"/>
</dbReference>
<dbReference type="InterPro" id="IPR001223">
    <property type="entry name" value="Glyco_hydro18_cat"/>
</dbReference>
<evidence type="ECO:0000256" key="10">
    <source>
        <dbReference type="ARBA" id="ARBA00023277"/>
    </source>
</evidence>
<feature type="signal peptide" evidence="13">
    <location>
        <begin position="1"/>
        <end position="20"/>
    </location>
</feature>
<comment type="subcellular location">
    <subcellularLocation>
        <location evidence="2">Secreted</location>
    </subcellularLocation>
</comment>
<evidence type="ECO:0000256" key="6">
    <source>
        <dbReference type="ARBA" id="ARBA00022729"/>
    </source>
</evidence>
<keyword evidence="10" id="KW-0119">Carbohydrate metabolism</keyword>
<dbReference type="Pfam" id="PF00704">
    <property type="entry name" value="Glyco_hydro_18"/>
    <property type="match status" value="1"/>
</dbReference>
<dbReference type="PANTHER" id="PTHR45708:SF22">
    <property type="entry name" value="ACIDIC ENDOCHITINASE"/>
    <property type="match status" value="1"/>
</dbReference>
<evidence type="ECO:0000313" key="15">
    <source>
        <dbReference type="EMBL" id="KAH9318864.1"/>
    </source>
</evidence>
<evidence type="ECO:0000256" key="12">
    <source>
        <dbReference type="RuleBase" id="RU000489"/>
    </source>
</evidence>
<comment type="catalytic activity">
    <reaction evidence="1">
        <text>Random endo-hydrolysis of N-acetyl-beta-D-glucosaminide (1-&gt;4)-beta-linkages in chitin and chitodextrins.</text>
        <dbReference type="EC" id="3.2.1.14"/>
    </reaction>
</comment>
<dbReference type="SUPFAM" id="SSF51445">
    <property type="entry name" value="(Trans)glycosidases"/>
    <property type="match status" value="1"/>
</dbReference>
<evidence type="ECO:0000256" key="2">
    <source>
        <dbReference type="ARBA" id="ARBA00004613"/>
    </source>
</evidence>
<evidence type="ECO:0000256" key="11">
    <source>
        <dbReference type="ARBA" id="ARBA00023295"/>
    </source>
</evidence>
<evidence type="ECO:0000256" key="9">
    <source>
        <dbReference type="ARBA" id="ARBA00023157"/>
    </source>
</evidence>
<dbReference type="EMBL" id="JAHRHJ020000004">
    <property type="protein sequence ID" value="KAH9318864.1"/>
    <property type="molecule type" value="Genomic_DNA"/>
</dbReference>
<evidence type="ECO:0000256" key="1">
    <source>
        <dbReference type="ARBA" id="ARBA00000822"/>
    </source>
</evidence>
<sequence>MKIAGVIGLILFMAIARASAGSIAIYWGQNGDEVSLADTCSTGNFAFVMLSSLATFGNGQTLVLNLAGHCNALSGECQSLSEQIKSCQSSGVKVFLSLGGTTDGYSIVSADDAQSVATYLWNNFLGGQSDTMRPLGDAVLDGIDFDIEHTTDHWDDLAKAVSALSSSSSTKVYLSATPQCPYPDNSLGTALRTRLFDYWTTSVSTAQAQGFFLGLPASTDAAGSGFIPADTLTSTVLPQIKSAASNYGGVMLWSKFHDQNTGYSSAIKSSV</sequence>
<gene>
    <name evidence="15" type="ORF">KI387_020633</name>
</gene>
<keyword evidence="7 12" id="KW-0378">Hydrolase</keyword>
<dbReference type="CDD" id="cd02877">
    <property type="entry name" value="GH18_hevamine_XipI_class_III"/>
    <property type="match status" value="1"/>
</dbReference>
<keyword evidence="6 13" id="KW-0732">Signal</keyword>
<dbReference type="InterPro" id="IPR017853">
    <property type="entry name" value="GH"/>
</dbReference>
<dbReference type="Proteomes" id="UP000824469">
    <property type="component" value="Unassembled WGS sequence"/>
</dbReference>
<feature type="domain" description="GH18" evidence="14">
    <location>
        <begin position="21"/>
        <end position="271"/>
    </location>
</feature>
<evidence type="ECO:0000256" key="4">
    <source>
        <dbReference type="ARBA" id="ARBA00012729"/>
    </source>
</evidence>
<dbReference type="InterPro" id="IPR045321">
    <property type="entry name" value="Cts1-like"/>
</dbReference>
<comment type="similarity">
    <text evidence="3">Belongs to the glycosyl hydrolase 18 family. Chitinase class II subfamily.</text>
</comment>
<evidence type="ECO:0000256" key="13">
    <source>
        <dbReference type="SAM" id="SignalP"/>
    </source>
</evidence>
<keyword evidence="9" id="KW-1015">Disulfide bond</keyword>
<evidence type="ECO:0000256" key="7">
    <source>
        <dbReference type="ARBA" id="ARBA00022801"/>
    </source>
</evidence>
<dbReference type="EC" id="3.2.1.14" evidence="4"/>
<protein>
    <recommendedName>
        <fullName evidence="4">chitinase</fullName>
        <ecNumber evidence="4">3.2.1.14</ecNumber>
    </recommendedName>
</protein>
<evidence type="ECO:0000256" key="3">
    <source>
        <dbReference type="ARBA" id="ARBA00009121"/>
    </source>
</evidence>
<dbReference type="Gene3D" id="3.20.20.80">
    <property type="entry name" value="Glycosidases"/>
    <property type="match status" value="2"/>
</dbReference>
<dbReference type="InterPro" id="IPR001579">
    <property type="entry name" value="Glyco_hydro_18_chit_AS"/>
</dbReference>
<dbReference type="PANTHER" id="PTHR45708">
    <property type="entry name" value="ENDOCHITINASE"/>
    <property type="match status" value="1"/>
</dbReference>
<keyword evidence="8" id="KW-0624">Polysaccharide degradation</keyword>
<dbReference type="AlphaFoldDB" id="A0AA38G8W2"/>
<keyword evidence="11 12" id="KW-0326">Glycosidase</keyword>
<evidence type="ECO:0000259" key="14">
    <source>
        <dbReference type="PROSITE" id="PS51910"/>
    </source>
</evidence>
<accession>A0AA38G8W2</accession>
<proteinExistence type="inferred from homology"/>
<dbReference type="OMA" id="CIRESKY"/>
<dbReference type="PROSITE" id="PS01095">
    <property type="entry name" value="GH18_1"/>
    <property type="match status" value="1"/>
</dbReference>
<keyword evidence="8" id="KW-0146">Chitin degradation</keyword>
<keyword evidence="5" id="KW-0964">Secreted</keyword>
<dbReference type="GO" id="GO:0005975">
    <property type="term" value="P:carbohydrate metabolic process"/>
    <property type="evidence" value="ECO:0007669"/>
    <property type="project" value="InterPro"/>
</dbReference>
<evidence type="ECO:0000256" key="5">
    <source>
        <dbReference type="ARBA" id="ARBA00022525"/>
    </source>
</evidence>
<evidence type="ECO:0000313" key="16">
    <source>
        <dbReference type="Proteomes" id="UP000824469"/>
    </source>
</evidence>
<dbReference type="GO" id="GO:0005576">
    <property type="term" value="C:extracellular region"/>
    <property type="evidence" value="ECO:0007669"/>
    <property type="project" value="TreeGrafter"/>
</dbReference>
<comment type="caution">
    <text evidence="15">The sequence shown here is derived from an EMBL/GenBank/DDBJ whole genome shotgun (WGS) entry which is preliminary data.</text>
</comment>
<feature type="chain" id="PRO_5041291547" description="chitinase" evidence="13">
    <location>
        <begin position="21"/>
        <end position="271"/>
    </location>
</feature>
<reference evidence="15 16" key="1">
    <citation type="journal article" date="2021" name="Nat. Plants">
        <title>The Taxus genome provides insights into paclitaxel biosynthesis.</title>
        <authorList>
            <person name="Xiong X."/>
            <person name="Gou J."/>
            <person name="Liao Q."/>
            <person name="Li Y."/>
            <person name="Zhou Q."/>
            <person name="Bi G."/>
            <person name="Li C."/>
            <person name="Du R."/>
            <person name="Wang X."/>
            <person name="Sun T."/>
            <person name="Guo L."/>
            <person name="Liang H."/>
            <person name="Lu P."/>
            <person name="Wu Y."/>
            <person name="Zhang Z."/>
            <person name="Ro D.K."/>
            <person name="Shang Y."/>
            <person name="Huang S."/>
            <person name="Yan J."/>
        </authorList>
    </citation>
    <scope>NUCLEOTIDE SEQUENCE [LARGE SCALE GENOMIC DNA]</scope>
    <source>
        <strain evidence="15">Ta-2019</strain>
    </source>
</reference>
<evidence type="ECO:0000256" key="8">
    <source>
        <dbReference type="ARBA" id="ARBA00023024"/>
    </source>
</evidence>